<evidence type="ECO:0000313" key="3">
    <source>
        <dbReference type="Proteomes" id="UP000614200"/>
    </source>
</evidence>
<dbReference type="InterPro" id="IPR003173">
    <property type="entry name" value="PC4_C"/>
</dbReference>
<evidence type="ECO:0000259" key="1">
    <source>
        <dbReference type="Pfam" id="PF02229"/>
    </source>
</evidence>
<reference evidence="2 3" key="1">
    <citation type="submission" date="2020-11" db="EMBL/GenBank/DDBJ databases">
        <title>Fusibacter basophilias sp. nov.</title>
        <authorList>
            <person name="Qiu D."/>
        </authorList>
    </citation>
    <scope>NUCLEOTIDE SEQUENCE [LARGE SCALE GENOMIC DNA]</scope>
    <source>
        <strain evidence="2 3">Q10-2</strain>
    </source>
</reference>
<feature type="domain" description="Transcriptional coactivator p15 (PC4) C-terminal" evidence="1">
    <location>
        <begin position="19"/>
        <end position="66"/>
    </location>
</feature>
<sequence>MADIKYEITETIGAISENNKGWSKELNLISWNDRAPKYDLRDWSPEHEKMGKGITLSKEELIKLKELLNGLDL</sequence>
<gene>
    <name evidence="2" type="ORF">ISU02_09880</name>
</gene>
<dbReference type="Gene3D" id="2.30.31.70">
    <property type="match status" value="1"/>
</dbReference>
<keyword evidence="3" id="KW-1185">Reference proteome</keyword>
<accession>A0ABR9ZSI3</accession>
<organism evidence="2 3">
    <name type="scientific">Fusibacter ferrireducens</name>
    <dbReference type="NCBI Taxonomy" id="2785058"/>
    <lineage>
        <taxon>Bacteria</taxon>
        <taxon>Bacillati</taxon>
        <taxon>Bacillota</taxon>
        <taxon>Clostridia</taxon>
        <taxon>Eubacteriales</taxon>
        <taxon>Eubacteriales Family XII. Incertae Sedis</taxon>
        <taxon>Fusibacter</taxon>
    </lineage>
</organism>
<evidence type="ECO:0000313" key="2">
    <source>
        <dbReference type="EMBL" id="MBF4693430.1"/>
    </source>
</evidence>
<dbReference type="RefSeq" id="WP_194701660.1">
    <property type="nucleotide sequence ID" value="NZ_JADKNH010000005.1"/>
</dbReference>
<name>A0ABR9ZSI3_9FIRM</name>
<dbReference type="EMBL" id="JADKNH010000005">
    <property type="protein sequence ID" value="MBF4693430.1"/>
    <property type="molecule type" value="Genomic_DNA"/>
</dbReference>
<dbReference type="PIRSF" id="PIRSF037246">
    <property type="entry name" value="UCP037246"/>
    <property type="match status" value="1"/>
</dbReference>
<dbReference type="InterPro" id="IPR017154">
    <property type="entry name" value="PC4-like"/>
</dbReference>
<proteinExistence type="predicted"/>
<comment type="caution">
    <text evidence="2">The sequence shown here is derived from an EMBL/GenBank/DDBJ whole genome shotgun (WGS) entry which is preliminary data.</text>
</comment>
<protein>
    <recommendedName>
        <fullName evidence="1">Transcriptional coactivator p15 (PC4) C-terminal domain-containing protein</fullName>
    </recommendedName>
</protein>
<dbReference type="Proteomes" id="UP000614200">
    <property type="component" value="Unassembled WGS sequence"/>
</dbReference>
<dbReference type="Pfam" id="PF02229">
    <property type="entry name" value="PC4"/>
    <property type="match status" value="1"/>
</dbReference>